<gene>
    <name evidence="1" type="ORF">L3Q82_017504</name>
</gene>
<evidence type="ECO:0000313" key="2">
    <source>
        <dbReference type="Proteomes" id="UP000831701"/>
    </source>
</evidence>
<dbReference type="EMBL" id="CM041550">
    <property type="protein sequence ID" value="KAI3356263.1"/>
    <property type="molecule type" value="Genomic_DNA"/>
</dbReference>
<sequence length="3230" mass="366365">MSPVEIVAVSVTHLHLGDTLPQLLTMQGRAGKAPKKELVIESPQQYKSLPAAEAEVDTVPQVAVKPKVIEPLDYENVLVQRKTQILSDVLRDMLQFPLEDFEISTLRRQGRTLYPTVPENAEREAQSLFVQECIKTYKSDWHVVNYKYEDYSGDFRQLPNRVPRPDKLAVHVFEVDEDVDKDEDTASLGSQKGGISKHGWLYKGNMNSAISVTMRSFKRRYFHLTQLGDGSYNLNFYKDEKISKEPKGTIFLDSCMGVVQNNKVRRFAFELKMQDKSTYLLAAESEAEMEDWINTLNKILHSSFEIAMQEKRNGDIHDDDDLGKSDSSSGSMDSFQSARDIESRMRNETRLKLFTLDPDTQKLDFSGIEPDVKQFEEKFGKRVLVNCNDLSFNLQSCVAENEEGPTTNVEPFYVTLSLFDIQNGRRISSDFHVDLNHPSVRGMVPNNSSQYINGGGESHPEGQRLVHGLPEAAMQYPRQGVFSVTCPHPDIFLVARIEKVLQGGINHCAEPYMKSSDSTKVAQKVLKNAKLACSRLGHYRMPFAWAARPLFKDASGTLDKSARFSALYRQDSNKLSNDDMLKLLADFRKPEKMAKLPVILGNLDITIDNVAPDLTNCVTSSYIPVKQFDVSEKTNIFFEVEEFVPCIAKCSQPFTIYNNHLYVYPKHLKYDSQKSFAKARNIAVCIEFKDSDEEEAVSLKCIYGRPGGPLFTKNAFAAVLHHQQNPEFYDEFKIELPTQLHEKHHLLFTFYHVSCDSNSKASTKKRDLVETQVGYAWLPLLKDGRVIMNESQIPVAANLPAGYLNCQEGASKHSGPEMKWVDGGKPLFKVSTHLVSTVYTQDQHLHNFFHHCQSVASALQVSGGELVKYLKSLHAMESHVMIKFLPTILNQLFRVLTSATQEDVAVNVTRQNHFLTCFPFPLFPFRVMIHIVAQCHEEGLEHYLRSYVKFVFKTEPYTSSTTRSVHEELAKAMTAILKPSTDFLTSNKLLKYSWYFFEALVKSMAQYLIESCKVKLSRNQRFSASFHHTVETLVNMMMPHITQKYKDNLDAARNANHSLAVFIKRCFNLMDRGFVFKQINNYINCFMPGDPKTLFEFRFEFLRVVCNHEHYVPLNLPMPFGKGRILRFQDLQLDYSLTDDFCRNHFLVGLLLREVSAALQEFREIRQIAILVLKSLMIKHTFDDRYTSKSQQARLATLYLPLFGLLQENVNRLNVKEVSPFPINHSSNNGRDDSLLTNALMTPPRSSTFLDTSLHKDVFGVISGTSSPHTSSTPNINSVRHADSRGSLISTDSGNSLPEKNNDKGNSLDKNQPASTLGSTLLRCDKLDQAEIKSLLMCFLHVLKSMSEDALFTYWNKASSAELMDFFTLVEVCLHQFRYMGKRYIARNQDGAGPVAHERKSQTLPVSRNRAGMMHARLQQLSSLDNSYTFNHTYSHSDADVLNQSLLEANIATEVCLTVLDTLSIFIMSFKTQLCSDHGHSPLMKKVFEVHLCFLRINQSETALKQVFTSLRTFIYKFPCTFYEGRADMCAAFCYEILKCCNSKLSSIRSDAAHLLYFLMKSNFDYTGRKSFVRTHLQVVIAVSQLIADVIGIGSTRFQQSLSIINNCANSDKTIKNTAFPSDVKDLTKRIRTVLMATAQMKEHERDPEMLVDLQYSLAKSYASTPELRKTWLDSMARIHVKNGDLSEAAMCYVHVAALVAEYLRRKGMIKQGCSAFRVVTPNIDEEGAMMEDVGMQDVHFNEDVLMELLEECADGLWKAERYELISDIYKLIIPIYEKRRDFEKLAHLYDTLHRAYSKVTEVMHTGKRLLGTYFRVAFFGQGFFEDEDGKEYIYKEPKFTPLSEISQRLLKLYSDKFGQENVKMIQDSGRINPKDLDSKYAYIQVTHVIPYLEEKELVDRKTDFEKSHNIRRFVFEMPFTISGKKQGGVEEQCKRRTILTTTHCFPYVKKRIAVMYQHHTDLSPIEVAIDEMSKKVAEIKQLCSSTEVDMIRLQLKLQGSISVQVNAGPLAYARAFLDDASAKKYPDNKVKQLKEVFSRHFVEACGHGLGVNERLIKEDQQEYHDEMKANYRDLARELSIIMHEQISPVEDGMKSVLPDSLHIFNAISGTPTSAIIQGIPSSSSVSKEVFGYPLSIFFIVVNEFCERFSYYGMRAVLVLYFKYFLRWDDDLATSIYHTFVALCYLTPILGAIVADSWLGKFKTIIYLSIVYALGQVAMAISAIHDITDTDRDGTPNNMTFHVALSMVGLFLIALGTGGIKPCVAAFGGDQFSDSQEKQRRTFFSVFYLCINGGSLLSTIITPILRAQDCGIYSQQKCYSLAFGVPAALMVVALVVFIVGSGMYYKAEPQGNIMLDVSKCIGFAIKNRYLHRSKQYPKREHWMDWAEEKYDKLLIAQIKMVLKVLFLYIPLPMFWTLFDQKGSRWTLQATTMDGNFGLLVVQPDQMQTFNPILILTLVPIMDSLIYPLIKKCGLNFTSLKRMTVGMLMAAIAFVCAGVVQLQIDKTLPTFPSASQTQLKLLNMGINPVTVTLPGIEPLSLPGAKASEQFFTFDQENITVSIGSPEKNILYLTKGKRQTLLIPSNITEKWLVTDDVISKPEQGSNAIRFINGMDKGLTVSGPKADFGLIDPFYYSNYSLIKNGKATFKIQTGSQSCEYSKEFGFGSSYTFFIPSNFVFEPNCQESITVVEDIKPNSVHMALQIPQYFFITVGEVMFSVTGLEFSYSQAPSNMKSVLQAGWLLTVAIGNFIVLIVAELAKIPERWAEYILFACLLVVVCIIFSIMAYFYTYIDPAEIEARFKTKVHEDDEDNKKQLQKAEFEMNFRADPEEFFTKLERIGKGSFGEVFKGIDSRTQKVVAIKIIDLEEAEDDIEDIQQEITVLSQCDSPFITKYYGSYLKGTKLWIIMEYLGGGSALDLLEPGALDETQIATILREILKGLEYLHSEKKIHRDIKAANVLLSEQGDVKLADFGVAGQLTDTQIKRNTFVGTPFWMAPEVIKQSAYDSKADIWSLGITAIELAKGEPPHSELHPMKVLFLIPKNNPPTLEGNYSKPLKEFVEACLNKEPSFRPTAKELLKHKYIVRHAKKTSYLTELIDRYKRWKSEQSRDESSSDESDEEPDGQASGGGDAANDDWIFNTIREKDMKKFQNGAAQPAELERKQEQESPKRPLSQSLSTIFSPLFTELKEKGETSNGKPEAAEELREAIFLAEETHPGICDSLVAELVQRLQR</sequence>
<organism evidence="1 2">
    <name type="scientific">Scortum barcoo</name>
    <name type="common">barcoo grunter</name>
    <dbReference type="NCBI Taxonomy" id="214431"/>
    <lineage>
        <taxon>Eukaryota</taxon>
        <taxon>Metazoa</taxon>
        <taxon>Chordata</taxon>
        <taxon>Craniata</taxon>
        <taxon>Vertebrata</taxon>
        <taxon>Euteleostomi</taxon>
        <taxon>Actinopterygii</taxon>
        <taxon>Neopterygii</taxon>
        <taxon>Teleostei</taxon>
        <taxon>Neoteleostei</taxon>
        <taxon>Acanthomorphata</taxon>
        <taxon>Eupercaria</taxon>
        <taxon>Centrarchiformes</taxon>
        <taxon>Terapontoidei</taxon>
        <taxon>Terapontidae</taxon>
        <taxon>Scortum</taxon>
    </lineage>
</organism>
<evidence type="ECO:0000313" key="1">
    <source>
        <dbReference type="EMBL" id="KAI3356263.1"/>
    </source>
</evidence>
<accession>A0ACB8VLW6</accession>
<dbReference type="Proteomes" id="UP000831701">
    <property type="component" value="Chromosome 20"/>
</dbReference>
<proteinExistence type="predicted"/>
<name>A0ACB8VLW6_9TELE</name>
<protein>
    <submittedName>
        <fullName evidence="1">Uncharacterized protein</fullName>
    </submittedName>
</protein>
<reference evidence="1" key="1">
    <citation type="submission" date="2022-04" db="EMBL/GenBank/DDBJ databases">
        <title>Jade perch genome.</title>
        <authorList>
            <person name="Chao B."/>
        </authorList>
    </citation>
    <scope>NUCLEOTIDE SEQUENCE</scope>
    <source>
        <strain evidence="1">CB-2022</strain>
    </source>
</reference>
<keyword evidence="2" id="KW-1185">Reference proteome</keyword>
<comment type="caution">
    <text evidence="1">The sequence shown here is derived from an EMBL/GenBank/DDBJ whole genome shotgun (WGS) entry which is preliminary data.</text>
</comment>